<feature type="non-terminal residue" evidence="1">
    <location>
        <position position="1"/>
    </location>
</feature>
<proteinExistence type="predicted"/>
<keyword evidence="1" id="KW-0396">Initiation factor</keyword>
<evidence type="ECO:0000313" key="1">
    <source>
        <dbReference type="EMBL" id="KAJ2769641.1"/>
    </source>
</evidence>
<name>A0ACC1JY47_9FUNG</name>
<sequence length="128" mass="14144">LIKVGQSVAALDFLYDALTSKRLANAASTELVILKFVELTIEQRRGKQLKEGLTQYRNIVQHKNPESMGKVVSVMLEVITKNVVAAQQSAERATIGLIDDLEETESPEDMILSSVSGEQTQDRTDRAL</sequence>
<organism evidence="1 2">
    <name type="scientific">Coemansia linderi</name>
    <dbReference type="NCBI Taxonomy" id="2663919"/>
    <lineage>
        <taxon>Eukaryota</taxon>
        <taxon>Fungi</taxon>
        <taxon>Fungi incertae sedis</taxon>
        <taxon>Zoopagomycota</taxon>
        <taxon>Kickxellomycotina</taxon>
        <taxon>Kickxellomycetes</taxon>
        <taxon>Kickxellales</taxon>
        <taxon>Kickxellaceae</taxon>
        <taxon>Coemansia</taxon>
    </lineage>
</organism>
<dbReference type="EMBL" id="JANBUK010002958">
    <property type="protein sequence ID" value="KAJ2769641.1"/>
    <property type="molecule type" value="Genomic_DNA"/>
</dbReference>
<protein>
    <submittedName>
        <fullName evidence="1">Eukaryotic translation initiation factor 3 subunit A</fullName>
    </submittedName>
</protein>
<accession>A0ACC1JY47</accession>
<keyword evidence="1" id="KW-0648">Protein biosynthesis</keyword>
<comment type="caution">
    <text evidence="1">The sequence shown here is derived from an EMBL/GenBank/DDBJ whole genome shotgun (WGS) entry which is preliminary data.</text>
</comment>
<reference evidence="1" key="1">
    <citation type="submission" date="2022-07" db="EMBL/GenBank/DDBJ databases">
        <title>Phylogenomic reconstructions and comparative analyses of Kickxellomycotina fungi.</title>
        <authorList>
            <person name="Reynolds N.K."/>
            <person name="Stajich J.E."/>
            <person name="Barry K."/>
            <person name="Grigoriev I.V."/>
            <person name="Crous P."/>
            <person name="Smith M.E."/>
        </authorList>
    </citation>
    <scope>NUCLEOTIDE SEQUENCE</scope>
    <source>
        <strain evidence="1">BCRC 34191</strain>
    </source>
</reference>
<feature type="non-terminal residue" evidence="1">
    <location>
        <position position="128"/>
    </location>
</feature>
<gene>
    <name evidence="1" type="primary">TIF32_2</name>
    <name evidence="1" type="ORF">GGI18_005360</name>
</gene>
<keyword evidence="2" id="KW-1185">Reference proteome</keyword>
<evidence type="ECO:0000313" key="2">
    <source>
        <dbReference type="Proteomes" id="UP001140066"/>
    </source>
</evidence>
<dbReference type="Proteomes" id="UP001140066">
    <property type="component" value="Unassembled WGS sequence"/>
</dbReference>